<comment type="subcellular location">
    <subcellularLocation>
        <location evidence="2">Cytoplasm</location>
    </subcellularLocation>
    <subcellularLocation>
        <location evidence="1">Nucleus</location>
    </subcellularLocation>
</comment>
<dbReference type="GO" id="GO:0006355">
    <property type="term" value="P:regulation of DNA-templated transcription"/>
    <property type="evidence" value="ECO:0007669"/>
    <property type="project" value="InterPro"/>
</dbReference>
<dbReference type="GO" id="GO:0000289">
    <property type="term" value="P:nuclear-transcribed mRNA poly(A) tail shortening"/>
    <property type="evidence" value="ECO:0007669"/>
    <property type="project" value="UniProtKB-ARBA"/>
</dbReference>
<reference evidence="13" key="1">
    <citation type="submission" date="2020-05" db="EMBL/GenBank/DDBJ databases">
        <title>Mycena genomes resolve the evolution of fungal bioluminescence.</title>
        <authorList>
            <person name="Tsai I.J."/>
        </authorList>
    </citation>
    <scope>NUCLEOTIDE SEQUENCE</scope>
    <source>
        <strain evidence="13">110903Hualien_Pintung</strain>
    </source>
</reference>
<evidence type="ECO:0000313" key="14">
    <source>
        <dbReference type="Proteomes" id="UP000613580"/>
    </source>
</evidence>
<name>A0A8H6SAN7_MYCCL</name>
<sequence>MAARKLQTEIDQTLKKVAEGVELFETTYDKMQASNNAAQKEKLEAALKIQIKKLQRMRDQIRGWVASNDIKDKTTLLDNRKLIETQMEKFKACEKEVKKKAFSNVALGEAVKLDPKEQEMIEAVAWLDTQLETLQMQVEAAEAEIEGLLGAQKKKAKAGSASATKVEDLEHLNSRRKWHISRLEIVLRMLNNGTLEPEQVMALKEDVHYFVETNMEEDFTEYEGIYDELNLDEEEEKFRGALDDTMYGSDDESEIVDEPPVPTRAPSKKASEDNSKRAESPILKKSASATRSATIRWRVPSANPLSLPTNLTTAKPPASFTVQPISALLKPAAAPKPAATPTTPAMIRGYSAAVQQQPPAPPKPAPALIKPTAAATVASSVPPPTPSTLETPSSPSMTHPSAASPMSSYASVSVSQGERESSFYESPALSEAVAVSAPAASSVSPKESVASLPGTQSPIAPSLPEPAPAVSRQASDEPVVKPAQAQDDAEAAASGPRFPPGVVAAPEPPALSVPSSALAPSPSPSAPEVQAIGAHRQPQVQTQTQPAPATAAPPAPTAAATPAPVVAPPSSFPPGLADLVLPFERAKQRAGQRMQDVDTLNTYLANGMSSIPQPQDALRPKTYIPRNPFQTPSYYPQMPLALLSNKALYSQIDVETLFFVFYFAPIDYPKYLAAEELKRQSWRFHVKYLTWFQRHSEPQAITDEYEQGVQHGSAVAVVGHMITIPSLPPALISTLAMLSASGEQLRTRLAELQASIPALQADLASIIDEEAQIRAALDAIVYPVHTLPLDILALIFNQYVEAPHIGGARYVTTPSRGPLALCSVCRGWREVCLSLPTLWAAVDVYPRRNYRSEDEFAGLVELLERWITRSGTCVVDLRIGTCSRQDLMDRIFFTLAKHAKRIRMLELSLQRIFKFPDERLYERLPALEKFKMSTTVSSYAETTPDKPIWSGFGVAPTLREAVLDGVFLQQIALPWGQLTSLSLAGITLIGCLEILFLTPQLESLSAALRTNNYLFHGPLSPSAGLPLLTLPLLHTFTVAFSEEGGLLEQLMLPALRKLHIIGMNTIAPPSPVLARLMSLAERSQWPLTEVGFAATWPSNVAECLAALQNASHNSVHGEIRKVSVELRSNHTGMHLQPLLRGLAVPESVPNLRELVLENCPVDIPVQLVRGIVDAHGERLASLELSLAPPPSPPPTNEGHGHGERVKEVARELRQVVRREALDLVVSVVEY</sequence>
<dbReference type="InterPro" id="IPR038635">
    <property type="entry name" value="CCR4-NOT_su2/3/5_C_sf"/>
</dbReference>
<feature type="compositionally biased region" description="Low complexity" evidence="10">
    <location>
        <begin position="425"/>
        <end position="451"/>
    </location>
</feature>
<feature type="domain" description="CCR4-Not complex component Not N-terminal" evidence="11">
    <location>
        <begin position="3"/>
        <end position="232"/>
    </location>
</feature>
<gene>
    <name evidence="13" type="ORF">HMN09_01136400</name>
</gene>
<dbReference type="GO" id="GO:0030015">
    <property type="term" value="C:CCR4-NOT core complex"/>
    <property type="evidence" value="ECO:0007669"/>
    <property type="project" value="InterPro"/>
</dbReference>
<dbReference type="Gene3D" id="2.30.30.1020">
    <property type="entry name" value="CCR4-NOT complex subunit 2/3/5, C-terminal domain"/>
    <property type="match status" value="1"/>
</dbReference>
<feature type="domain" description="NOT2/NOT3/NOT5 C-terminal" evidence="12">
    <location>
        <begin position="610"/>
        <end position="708"/>
    </location>
</feature>
<evidence type="ECO:0000256" key="6">
    <source>
        <dbReference type="ARBA" id="ARBA00023015"/>
    </source>
</evidence>
<evidence type="ECO:0000256" key="9">
    <source>
        <dbReference type="SAM" id="Coils"/>
    </source>
</evidence>
<dbReference type="OrthoDB" id="2269034at2759"/>
<evidence type="ECO:0008006" key="15">
    <source>
        <dbReference type="Google" id="ProtNLM"/>
    </source>
</evidence>
<keyword evidence="9" id="KW-0175">Coiled coil</keyword>
<dbReference type="AlphaFoldDB" id="A0A8H6SAN7"/>
<feature type="coiled-coil region" evidence="9">
    <location>
        <begin position="124"/>
        <end position="151"/>
    </location>
</feature>
<feature type="region of interest" description="Disordered" evidence="10">
    <location>
        <begin position="373"/>
        <end position="564"/>
    </location>
</feature>
<accession>A0A8H6SAN7</accession>
<dbReference type="InterPro" id="IPR032675">
    <property type="entry name" value="LRR_dom_sf"/>
</dbReference>
<dbReference type="Pfam" id="PF04153">
    <property type="entry name" value="NOT2_3_5_C"/>
    <property type="match status" value="1"/>
</dbReference>
<comment type="caution">
    <text evidence="13">The sequence shown here is derived from an EMBL/GenBank/DDBJ whole genome shotgun (WGS) entry which is preliminary data.</text>
</comment>
<dbReference type="Gene3D" id="3.80.10.10">
    <property type="entry name" value="Ribonuclease Inhibitor"/>
    <property type="match status" value="1"/>
</dbReference>
<dbReference type="EMBL" id="JACAZE010000018">
    <property type="protein sequence ID" value="KAF7295924.1"/>
    <property type="molecule type" value="Genomic_DNA"/>
</dbReference>
<keyword evidence="7" id="KW-0804">Transcription</keyword>
<evidence type="ECO:0000256" key="8">
    <source>
        <dbReference type="ARBA" id="ARBA00023242"/>
    </source>
</evidence>
<keyword evidence="5" id="KW-0678">Repressor</keyword>
<evidence type="ECO:0000256" key="3">
    <source>
        <dbReference type="ARBA" id="ARBA00007682"/>
    </source>
</evidence>
<feature type="compositionally biased region" description="Low complexity" evidence="10">
    <location>
        <begin position="537"/>
        <end position="550"/>
    </location>
</feature>
<dbReference type="Pfam" id="PF04065">
    <property type="entry name" value="Not3"/>
    <property type="match status" value="1"/>
</dbReference>
<feature type="region of interest" description="Disordered" evidence="10">
    <location>
        <begin position="1184"/>
        <end position="1204"/>
    </location>
</feature>
<protein>
    <recommendedName>
        <fullName evidence="15">CCR4-NOT transcription complex subunit 3</fullName>
    </recommendedName>
</protein>
<evidence type="ECO:0000256" key="5">
    <source>
        <dbReference type="ARBA" id="ARBA00022491"/>
    </source>
</evidence>
<keyword evidence="4" id="KW-0963">Cytoplasm</keyword>
<dbReference type="GO" id="GO:0005634">
    <property type="term" value="C:nucleus"/>
    <property type="evidence" value="ECO:0007669"/>
    <property type="project" value="UniProtKB-SubCell"/>
</dbReference>
<dbReference type="InterPro" id="IPR007282">
    <property type="entry name" value="NOT2/3/5_C"/>
</dbReference>
<evidence type="ECO:0000256" key="1">
    <source>
        <dbReference type="ARBA" id="ARBA00004123"/>
    </source>
</evidence>
<keyword evidence="8" id="KW-0539">Nucleus</keyword>
<evidence type="ECO:0000256" key="4">
    <source>
        <dbReference type="ARBA" id="ARBA00022490"/>
    </source>
</evidence>
<dbReference type="GO" id="GO:0005737">
    <property type="term" value="C:cytoplasm"/>
    <property type="evidence" value="ECO:0007669"/>
    <property type="project" value="UniProtKB-SubCell"/>
</dbReference>
<keyword evidence="14" id="KW-1185">Reference proteome</keyword>
<dbReference type="PANTHER" id="PTHR23326">
    <property type="entry name" value="CCR4 NOT-RELATED"/>
    <property type="match status" value="1"/>
</dbReference>
<proteinExistence type="inferred from homology"/>
<evidence type="ECO:0000259" key="11">
    <source>
        <dbReference type="Pfam" id="PF04065"/>
    </source>
</evidence>
<dbReference type="InterPro" id="IPR007207">
    <property type="entry name" value="Not_N"/>
</dbReference>
<feature type="region of interest" description="Disordered" evidence="10">
    <location>
        <begin position="244"/>
        <end position="291"/>
    </location>
</feature>
<dbReference type="InterPro" id="IPR040168">
    <property type="entry name" value="Not2/3/5"/>
</dbReference>
<feature type="compositionally biased region" description="Basic and acidic residues" evidence="10">
    <location>
        <begin position="269"/>
        <end position="279"/>
    </location>
</feature>
<evidence type="ECO:0000256" key="7">
    <source>
        <dbReference type="ARBA" id="ARBA00023163"/>
    </source>
</evidence>
<comment type="similarity">
    <text evidence="3">Belongs to the CNOT2/3/5 family.</text>
</comment>
<evidence type="ECO:0000256" key="2">
    <source>
        <dbReference type="ARBA" id="ARBA00004496"/>
    </source>
</evidence>
<organism evidence="13 14">
    <name type="scientific">Mycena chlorophos</name>
    <name type="common">Agaric fungus</name>
    <name type="synonym">Agaricus chlorophos</name>
    <dbReference type="NCBI Taxonomy" id="658473"/>
    <lineage>
        <taxon>Eukaryota</taxon>
        <taxon>Fungi</taxon>
        <taxon>Dikarya</taxon>
        <taxon>Basidiomycota</taxon>
        <taxon>Agaricomycotina</taxon>
        <taxon>Agaricomycetes</taxon>
        <taxon>Agaricomycetidae</taxon>
        <taxon>Agaricales</taxon>
        <taxon>Marasmiineae</taxon>
        <taxon>Mycenaceae</taxon>
        <taxon>Mycena</taxon>
    </lineage>
</organism>
<evidence type="ECO:0000256" key="10">
    <source>
        <dbReference type="SAM" id="MobiDB-lite"/>
    </source>
</evidence>
<feature type="compositionally biased region" description="Low complexity" evidence="10">
    <location>
        <begin position="387"/>
        <end position="415"/>
    </location>
</feature>
<evidence type="ECO:0000313" key="13">
    <source>
        <dbReference type="EMBL" id="KAF7295924.1"/>
    </source>
</evidence>
<evidence type="ECO:0000259" key="12">
    <source>
        <dbReference type="Pfam" id="PF04153"/>
    </source>
</evidence>
<keyword evidence="6" id="KW-0805">Transcription regulation</keyword>
<feature type="coiled-coil region" evidence="9">
    <location>
        <begin position="21"/>
        <end position="60"/>
    </location>
</feature>
<dbReference type="Proteomes" id="UP000613580">
    <property type="component" value="Unassembled WGS sequence"/>
</dbReference>